<dbReference type="SMART" id="SM00108">
    <property type="entry name" value="B_lectin"/>
    <property type="match status" value="1"/>
</dbReference>
<dbReference type="InterPro" id="IPR036426">
    <property type="entry name" value="Bulb-type_lectin_dom_sf"/>
</dbReference>
<keyword evidence="9" id="KW-0430">Lectin</keyword>
<dbReference type="PANTHER" id="PTHR32444">
    <property type="entry name" value="BULB-TYPE LECTIN DOMAIN-CONTAINING PROTEIN"/>
    <property type="match status" value="1"/>
</dbReference>
<organism evidence="22 23">
    <name type="scientific">Ilex paraguariensis</name>
    <name type="common">yerba mate</name>
    <dbReference type="NCBI Taxonomy" id="185542"/>
    <lineage>
        <taxon>Eukaryota</taxon>
        <taxon>Viridiplantae</taxon>
        <taxon>Streptophyta</taxon>
        <taxon>Embryophyta</taxon>
        <taxon>Tracheophyta</taxon>
        <taxon>Spermatophyta</taxon>
        <taxon>Magnoliopsida</taxon>
        <taxon>eudicotyledons</taxon>
        <taxon>Gunneridae</taxon>
        <taxon>Pentapetalae</taxon>
        <taxon>asterids</taxon>
        <taxon>campanulids</taxon>
        <taxon>Aquifoliales</taxon>
        <taxon>Aquifoliaceae</taxon>
        <taxon>Ilex</taxon>
    </lineage>
</organism>
<evidence type="ECO:0000256" key="2">
    <source>
        <dbReference type="ARBA" id="ARBA00012513"/>
    </source>
</evidence>
<evidence type="ECO:0000256" key="9">
    <source>
        <dbReference type="ARBA" id="ARBA00022734"/>
    </source>
</evidence>
<keyword evidence="16" id="KW-0675">Receptor</keyword>
<evidence type="ECO:0000313" key="22">
    <source>
        <dbReference type="EMBL" id="CAK9153267.1"/>
    </source>
</evidence>
<evidence type="ECO:0000256" key="14">
    <source>
        <dbReference type="ARBA" id="ARBA00023136"/>
    </source>
</evidence>
<comment type="caution">
    <text evidence="22">The sequence shown here is derived from an EMBL/GenBank/DDBJ whole genome shotgun (WGS) entry which is preliminary data.</text>
</comment>
<dbReference type="CDD" id="cd00028">
    <property type="entry name" value="B_lectin"/>
    <property type="match status" value="1"/>
</dbReference>
<evidence type="ECO:0000256" key="17">
    <source>
        <dbReference type="ARBA" id="ARBA00023180"/>
    </source>
</evidence>
<keyword evidence="4" id="KW-0723">Serine/threonine-protein kinase</keyword>
<keyword evidence="6" id="KW-0808">Transferase</keyword>
<evidence type="ECO:0000256" key="4">
    <source>
        <dbReference type="ARBA" id="ARBA00022527"/>
    </source>
</evidence>
<evidence type="ECO:0000256" key="3">
    <source>
        <dbReference type="ARBA" id="ARBA00022475"/>
    </source>
</evidence>
<keyword evidence="12" id="KW-0067">ATP-binding</keyword>
<keyword evidence="10" id="KW-0547">Nucleotide-binding</keyword>
<evidence type="ECO:0000256" key="18">
    <source>
        <dbReference type="ARBA" id="ARBA00047899"/>
    </source>
</evidence>
<keyword evidence="15" id="KW-1015">Disulfide bond</keyword>
<reference evidence="22 23" key="1">
    <citation type="submission" date="2024-02" db="EMBL/GenBank/DDBJ databases">
        <authorList>
            <person name="Vignale AGUSTIN F."/>
            <person name="Sosa J E."/>
            <person name="Modenutti C."/>
        </authorList>
    </citation>
    <scope>NUCLEOTIDE SEQUENCE [LARGE SCALE GENOMIC DNA]</scope>
</reference>
<evidence type="ECO:0000256" key="12">
    <source>
        <dbReference type="ARBA" id="ARBA00022840"/>
    </source>
</evidence>
<comment type="catalytic activity">
    <reaction evidence="18">
        <text>L-threonyl-[protein] + ATP = O-phospho-L-threonyl-[protein] + ADP + H(+)</text>
        <dbReference type="Rhea" id="RHEA:46608"/>
        <dbReference type="Rhea" id="RHEA-COMP:11060"/>
        <dbReference type="Rhea" id="RHEA-COMP:11605"/>
        <dbReference type="ChEBI" id="CHEBI:15378"/>
        <dbReference type="ChEBI" id="CHEBI:30013"/>
        <dbReference type="ChEBI" id="CHEBI:30616"/>
        <dbReference type="ChEBI" id="CHEBI:61977"/>
        <dbReference type="ChEBI" id="CHEBI:456216"/>
        <dbReference type="EC" id="2.7.11.1"/>
    </reaction>
</comment>
<evidence type="ECO:0000256" key="7">
    <source>
        <dbReference type="ARBA" id="ARBA00022692"/>
    </source>
</evidence>
<evidence type="ECO:0000256" key="11">
    <source>
        <dbReference type="ARBA" id="ARBA00022777"/>
    </source>
</evidence>
<keyword evidence="5" id="KW-0597">Phosphoprotein</keyword>
<evidence type="ECO:0000256" key="16">
    <source>
        <dbReference type="ARBA" id="ARBA00023170"/>
    </source>
</evidence>
<dbReference type="GO" id="GO:0030246">
    <property type="term" value="F:carbohydrate binding"/>
    <property type="evidence" value="ECO:0007669"/>
    <property type="project" value="UniProtKB-KW"/>
</dbReference>
<feature type="domain" description="Bulb-type lectin" evidence="21">
    <location>
        <begin position="32"/>
        <end position="151"/>
    </location>
</feature>
<evidence type="ECO:0000256" key="19">
    <source>
        <dbReference type="ARBA" id="ARBA00048679"/>
    </source>
</evidence>
<dbReference type="Proteomes" id="UP001642360">
    <property type="component" value="Unassembled WGS sequence"/>
</dbReference>
<dbReference type="AlphaFoldDB" id="A0ABC8SFG3"/>
<keyword evidence="17" id="KW-0325">Glycoprotein</keyword>
<sequence>MEMEEGFIHPITLFIFGFLFSQGLNLSPVAATSTIRLGDELNSTSQLVSNDGVFTLGFFSIEATNYSYLGIWYTKDDQSRRVWVANPNTPIKNNSGVLRMDTAGRLVITAGGTTIVVVSDKSGANAAATLEDNGNFILADETGKRTLWQSFDHPTNVLLPGMKLGFNRSTGQNWTLTSWLSDNLPSTGAFTLSWEPTIDSASGQLAIHRRGELYWTSGLLEGQKFVYMPILNSDIMEYHYKLRQVFDENGNYFTFDAITGSFLMWTLLPEGNILDGGNTNFYISPADFVMGISWIMGV</sequence>
<dbReference type="Pfam" id="PF01453">
    <property type="entry name" value="B_lectin"/>
    <property type="match status" value="1"/>
</dbReference>
<name>A0ABC8SFG3_9AQUA</name>
<dbReference type="Gene3D" id="2.90.10.10">
    <property type="entry name" value="Bulb-type lectin domain"/>
    <property type="match status" value="1"/>
</dbReference>
<protein>
    <recommendedName>
        <fullName evidence="2">non-specific serine/threonine protein kinase</fullName>
        <ecNumber evidence="2">2.7.11.1</ecNumber>
    </recommendedName>
</protein>
<evidence type="ECO:0000313" key="23">
    <source>
        <dbReference type="Proteomes" id="UP001642360"/>
    </source>
</evidence>
<dbReference type="PROSITE" id="PS50927">
    <property type="entry name" value="BULB_LECTIN"/>
    <property type="match status" value="1"/>
</dbReference>
<dbReference type="EC" id="2.7.11.1" evidence="2"/>
<dbReference type="GO" id="GO:0005524">
    <property type="term" value="F:ATP binding"/>
    <property type="evidence" value="ECO:0007669"/>
    <property type="project" value="UniProtKB-KW"/>
</dbReference>
<dbReference type="SUPFAM" id="SSF51110">
    <property type="entry name" value="alpha-D-mannose-specific plant lectins"/>
    <property type="match status" value="1"/>
</dbReference>
<evidence type="ECO:0000256" key="1">
    <source>
        <dbReference type="ARBA" id="ARBA00004251"/>
    </source>
</evidence>
<evidence type="ECO:0000256" key="20">
    <source>
        <dbReference type="SAM" id="SignalP"/>
    </source>
</evidence>
<evidence type="ECO:0000256" key="15">
    <source>
        <dbReference type="ARBA" id="ARBA00023157"/>
    </source>
</evidence>
<dbReference type="EMBL" id="CAUOFW020002369">
    <property type="protein sequence ID" value="CAK9153267.1"/>
    <property type="molecule type" value="Genomic_DNA"/>
</dbReference>
<keyword evidence="13" id="KW-1133">Transmembrane helix</keyword>
<evidence type="ECO:0000256" key="13">
    <source>
        <dbReference type="ARBA" id="ARBA00022989"/>
    </source>
</evidence>
<dbReference type="InterPro" id="IPR001480">
    <property type="entry name" value="Bulb-type_lectin_dom"/>
</dbReference>
<feature type="chain" id="PRO_5044825861" description="non-specific serine/threonine protein kinase" evidence="20">
    <location>
        <begin position="24"/>
        <end position="298"/>
    </location>
</feature>
<comment type="subcellular location">
    <subcellularLocation>
        <location evidence="1">Cell membrane</location>
        <topology evidence="1">Single-pass type I membrane protein</topology>
    </subcellularLocation>
</comment>
<keyword evidence="11" id="KW-0418">Kinase</keyword>
<evidence type="ECO:0000256" key="5">
    <source>
        <dbReference type="ARBA" id="ARBA00022553"/>
    </source>
</evidence>
<evidence type="ECO:0000256" key="8">
    <source>
        <dbReference type="ARBA" id="ARBA00022729"/>
    </source>
</evidence>
<feature type="signal peptide" evidence="20">
    <location>
        <begin position="1"/>
        <end position="23"/>
    </location>
</feature>
<dbReference type="GO" id="GO:0004674">
    <property type="term" value="F:protein serine/threonine kinase activity"/>
    <property type="evidence" value="ECO:0007669"/>
    <property type="project" value="UniProtKB-KW"/>
</dbReference>
<keyword evidence="14" id="KW-0472">Membrane</keyword>
<evidence type="ECO:0000256" key="10">
    <source>
        <dbReference type="ARBA" id="ARBA00022741"/>
    </source>
</evidence>
<dbReference type="FunFam" id="2.90.10.10:FF:000009">
    <property type="entry name" value="Receptor-like serine/threonine-protein kinase SD1-8"/>
    <property type="match status" value="1"/>
</dbReference>
<dbReference type="PANTHER" id="PTHR32444:SF118">
    <property type="entry name" value="OS09G0551150 PROTEIN"/>
    <property type="match status" value="1"/>
</dbReference>
<accession>A0ABC8SFG3</accession>
<comment type="catalytic activity">
    <reaction evidence="19">
        <text>L-seryl-[protein] + ATP = O-phospho-L-seryl-[protein] + ADP + H(+)</text>
        <dbReference type="Rhea" id="RHEA:17989"/>
        <dbReference type="Rhea" id="RHEA-COMP:9863"/>
        <dbReference type="Rhea" id="RHEA-COMP:11604"/>
        <dbReference type="ChEBI" id="CHEBI:15378"/>
        <dbReference type="ChEBI" id="CHEBI:29999"/>
        <dbReference type="ChEBI" id="CHEBI:30616"/>
        <dbReference type="ChEBI" id="CHEBI:83421"/>
        <dbReference type="ChEBI" id="CHEBI:456216"/>
        <dbReference type="EC" id="2.7.11.1"/>
    </reaction>
</comment>
<dbReference type="GO" id="GO:0005886">
    <property type="term" value="C:plasma membrane"/>
    <property type="evidence" value="ECO:0007669"/>
    <property type="project" value="UniProtKB-SubCell"/>
</dbReference>
<keyword evidence="23" id="KW-1185">Reference proteome</keyword>
<gene>
    <name evidence="22" type="ORF">ILEXP_LOCUS21512</name>
</gene>
<keyword evidence="3" id="KW-1003">Cell membrane</keyword>
<evidence type="ECO:0000259" key="21">
    <source>
        <dbReference type="PROSITE" id="PS50927"/>
    </source>
</evidence>
<keyword evidence="7" id="KW-0812">Transmembrane</keyword>
<proteinExistence type="predicted"/>
<keyword evidence="8 20" id="KW-0732">Signal</keyword>
<evidence type="ECO:0000256" key="6">
    <source>
        <dbReference type="ARBA" id="ARBA00022679"/>
    </source>
</evidence>